<name>A0A310SCN9_9HYME</name>
<dbReference type="AlphaFoldDB" id="A0A310SCN9"/>
<sequence>MTMTSIVDEVVVGNRRKTRSSQRRLFGSPATEPANLAARRSKAMIIGIEVTLSRI</sequence>
<accession>A0A310SCN9</accession>
<reference evidence="1 2" key="1">
    <citation type="submission" date="2015-07" db="EMBL/GenBank/DDBJ databases">
        <title>The genome of Eufriesea mexicana.</title>
        <authorList>
            <person name="Pan H."/>
            <person name="Kapheim K."/>
        </authorList>
    </citation>
    <scope>NUCLEOTIDE SEQUENCE [LARGE SCALE GENOMIC DNA]</scope>
    <source>
        <strain evidence="1">0111107269</strain>
        <tissue evidence="1">Whole body</tissue>
    </source>
</reference>
<organism evidence="1 2">
    <name type="scientific">Eufriesea mexicana</name>
    <dbReference type="NCBI Taxonomy" id="516756"/>
    <lineage>
        <taxon>Eukaryota</taxon>
        <taxon>Metazoa</taxon>
        <taxon>Ecdysozoa</taxon>
        <taxon>Arthropoda</taxon>
        <taxon>Hexapoda</taxon>
        <taxon>Insecta</taxon>
        <taxon>Pterygota</taxon>
        <taxon>Neoptera</taxon>
        <taxon>Endopterygota</taxon>
        <taxon>Hymenoptera</taxon>
        <taxon>Apocrita</taxon>
        <taxon>Aculeata</taxon>
        <taxon>Apoidea</taxon>
        <taxon>Anthophila</taxon>
        <taxon>Apidae</taxon>
        <taxon>Eufriesea</taxon>
    </lineage>
</organism>
<dbReference type="Proteomes" id="UP000250275">
    <property type="component" value="Unassembled WGS sequence"/>
</dbReference>
<evidence type="ECO:0000313" key="2">
    <source>
        <dbReference type="Proteomes" id="UP000250275"/>
    </source>
</evidence>
<keyword evidence="2" id="KW-1185">Reference proteome</keyword>
<evidence type="ECO:0000313" key="1">
    <source>
        <dbReference type="EMBL" id="OAD54648.1"/>
    </source>
</evidence>
<proteinExistence type="predicted"/>
<gene>
    <name evidence="1" type="ORF">WN48_06397</name>
</gene>
<dbReference type="EMBL" id="KQ764001">
    <property type="protein sequence ID" value="OAD54648.1"/>
    <property type="molecule type" value="Genomic_DNA"/>
</dbReference>
<protein>
    <submittedName>
        <fullName evidence="1">Uncharacterized protein</fullName>
    </submittedName>
</protein>